<keyword evidence="2" id="KW-1185">Reference proteome</keyword>
<reference evidence="1 2" key="1">
    <citation type="submission" date="2014-07" db="EMBL/GenBank/DDBJ databases">
        <title>Methanogenic archaea and the global carbon cycle.</title>
        <authorList>
            <person name="Henriksen J.R."/>
            <person name="Luke J."/>
            <person name="Reinhart S."/>
            <person name="Benedict M.N."/>
            <person name="Youngblut N.D."/>
            <person name="Metcalf M.E."/>
            <person name="Whitaker R.J."/>
            <person name="Metcalf W.W."/>
        </authorList>
    </citation>
    <scope>NUCLEOTIDE SEQUENCE [LARGE SCALE GENOMIC DNA]</scope>
    <source>
        <strain evidence="1 2">T4/M</strain>
    </source>
</reference>
<dbReference type="PATRIC" id="fig|1434120.4.peg.2823"/>
<dbReference type="HOGENOM" id="CLU_2079457_0_0_2"/>
<proteinExistence type="predicted"/>
<name>A0A0E3L8P8_9EURY</name>
<dbReference type="Proteomes" id="UP000033111">
    <property type="component" value="Chromosome"/>
</dbReference>
<protein>
    <recommendedName>
        <fullName evidence="3">Aminoglycoside phosphotransferase domain-containing protein</fullName>
    </recommendedName>
</protein>
<dbReference type="RefSeq" id="WP_052721630.1">
    <property type="nucleotide sequence ID" value="NZ_CP009506.1"/>
</dbReference>
<dbReference type="KEGG" id="msw:MSSIT_2177"/>
<accession>A0A0E3L8P8</accession>
<dbReference type="EMBL" id="CP009506">
    <property type="protein sequence ID" value="AKB28896.1"/>
    <property type="molecule type" value="Genomic_DNA"/>
</dbReference>
<evidence type="ECO:0000313" key="2">
    <source>
        <dbReference type="Proteomes" id="UP000033111"/>
    </source>
</evidence>
<sequence>MLVEVLGARIQDKDCEVRVFKLSHASHRICRYEFKGEGFSVITKFFGSALVCKYVPGRSLFWYFNHRRKLEEKLELVVDMLKKLHDNTQTYYNKENEFSKFNYFLKHLKIIACGHLT</sequence>
<organism evidence="1 2">
    <name type="scientific">Methanosarcina siciliae T4/M</name>
    <dbReference type="NCBI Taxonomy" id="1434120"/>
    <lineage>
        <taxon>Archaea</taxon>
        <taxon>Methanobacteriati</taxon>
        <taxon>Methanobacteriota</taxon>
        <taxon>Stenosarchaea group</taxon>
        <taxon>Methanomicrobia</taxon>
        <taxon>Methanosarcinales</taxon>
        <taxon>Methanosarcinaceae</taxon>
        <taxon>Methanosarcina</taxon>
    </lineage>
</organism>
<dbReference type="GeneID" id="24861050"/>
<evidence type="ECO:0000313" key="1">
    <source>
        <dbReference type="EMBL" id="AKB28896.1"/>
    </source>
</evidence>
<evidence type="ECO:0008006" key="3">
    <source>
        <dbReference type="Google" id="ProtNLM"/>
    </source>
</evidence>
<gene>
    <name evidence="1" type="ORF">MSSIT_2177</name>
</gene>
<dbReference type="AlphaFoldDB" id="A0A0E3L8P8"/>